<dbReference type="OMA" id="WTEWLND"/>
<dbReference type="OrthoDB" id="20381at2759"/>
<accession>A0A1J1H7S3</accession>
<sequence>MEKDTTNNEVDNWMEWLDEKEDKREDINLNSTEDDIIKKNILQNNLDDIADFLDISENKKIKNTENEKVSKKKTVEKIVTLESTPLNSVKDCETLGEILATRIKNCKAKSVALERFLSIIIEACENKLKDTELKSINKKIESFINNREKGKRYALINKKKPNEIKNSIKNYEDEVDLIYGDLSYDEEDYDEDVAEKYFENF</sequence>
<name>A0A1J1H7S3_PLARL</name>
<dbReference type="RefSeq" id="XP_028533955.1">
    <property type="nucleotide sequence ID" value="XM_028677581.1"/>
</dbReference>
<gene>
    <name evidence="1" type="ORF">PRELSG_1130200</name>
</gene>
<dbReference type="EMBL" id="LN835306">
    <property type="protein sequence ID" value="CRH00954.1"/>
    <property type="molecule type" value="Genomic_DNA"/>
</dbReference>
<evidence type="ECO:0000313" key="1">
    <source>
        <dbReference type="EMBL" id="CRH00954.1"/>
    </source>
</evidence>
<keyword evidence="2" id="KW-1185">Reference proteome</keyword>
<proteinExistence type="predicted"/>
<dbReference type="GeneID" id="39737081"/>
<dbReference type="VEuPathDB" id="PlasmoDB:PRELSG_1130200"/>
<dbReference type="AlphaFoldDB" id="A0A1J1H7S3"/>
<organism evidence="1 2">
    <name type="scientific">Plasmodium relictum</name>
    <dbReference type="NCBI Taxonomy" id="85471"/>
    <lineage>
        <taxon>Eukaryota</taxon>
        <taxon>Sar</taxon>
        <taxon>Alveolata</taxon>
        <taxon>Apicomplexa</taxon>
        <taxon>Aconoidasida</taxon>
        <taxon>Haemosporida</taxon>
        <taxon>Plasmodiidae</taxon>
        <taxon>Plasmodium</taxon>
        <taxon>Plasmodium (Haemamoeba)</taxon>
    </lineage>
</organism>
<protein>
    <submittedName>
        <fullName evidence="1">Uncharacterized protein</fullName>
    </submittedName>
</protein>
<dbReference type="KEGG" id="prel:PRELSG_1130200"/>
<reference evidence="1 2" key="1">
    <citation type="submission" date="2015-04" db="EMBL/GenBank/DDBJ databases">
        <authorList>
            <consortium name="Pathogen Informatics"/>
        </authorList>
    </citation>
    <scope>NUCLEOTIDE SEQUENCE [LARGE SCALE GENOMIC DNA]</scope>
    <source>
        <strain evidence="1 2">SGS1</strain>
    </source>
</reference>
<evidence type="ECO:0000313" key="2">
    <source>
        <dbReference type="Proteomes" id="UP000220158"/>
    </source>
</evidence>
<dbReference type="Proteomes" id="UP000220158">
    <property type="component" value="Chromosome 11"/>
</dbReference>